<dbReference type="InterPro" id="IPR011600">
    <property type="entry name" value="Pept_C14_caspase"/>
</dbReference>
<dbReference type="PANTHER" id="PTHR48104:SF30">
    <property type="entry name" value="METACASPASE-1"/>
    <property type="match status" value="1"/>
</dbReference>
<evidence type="ECO:0000256" key="1">
    <source>
        <dbReference type="ARBA" id="ARBA00009005"/>
    </source>
</evidence>
<dbReference type="GO" id="GO:0006508">
    <property type="term" value="P:proteolysis"/>
    <property type="evidence" value="ECO:0007669"/>
    <property type="project" value="InterPro"/>
</dbReference>
<evidence type="ECO:0000259" key="3">
    <source>
        <dbReference type="Pfam" id="PF00656"/>
    </source>
</evidence>
<feature type="domain" description="Peptidase C14 caspase" evidence="3">
    <location>
        <begin position="37"/>
        <end position="435"/>
    </location>
</feature>
<dbReference type="EMBL" id="JARJLG010000036">
    <property type="protein sequence ID" value="KAJ7765090.1"/>
    <property type="molecule type" value="Genomic_DNA"/>
</dbReference>
<comment type="caution">
    <text evidence="4">The sequence shown here is derived from an EMBL/GenBank/DDBJ whole genome shotgun (WGS) entry which is preliminary data.</text>
</comment>
<sequence>MEATHSGSIPSSVPGLSQECEHIVPDPYLRVDGQNYKALLIGICAGATATSDCPQLKGSHKDVGDVRDLLIDCYGYLAADITILIDDGIPGHVQPTRDNILKAIHDLVKDAKAGDHFCFHYCGHSTQVKNRSNSEEDGMDECLVPSDGVDKLIVDNELNASLVVPLPAGSQLVAVLDTCHSGSLLDLRHNRCNRVLVPWKWRGRRGSEEMRHNVVRNNARMVSARVASILPGRKATPLSPTSSTRLLARRSEINMNLVCRPPPSRTGSGAPAPEASDRAGRGPGPQRIFTYRSRTVSFAEAAKENDGGVHSHTGEDGGEVPSALTGKIWVLPEEAKRCESPDAMFACTGWCRDADKYAAETDPSSDKVKADVISLASCKDSQTTYEDEDGKSMTSSLVEILRRDPNQSLKDVLVYISHAMYTKAVIRHDNAKKYKKDQKEYMAKLEKHNAQNHRTMSLVVPEPPPSPLPSRTFPVPVKSSFTKKIDSLKLKKLVFELTCNKKRDGYDMDSFQNPELASPRPLDMQRQWRM</sequence>
<reference evidence="4" key="1">
    <citation type="submission" date="2023-03" db="EMBL/GenBank/DDBJ databases">
        <title>Massive genome expansion in bonnet fungi (Mycena s.s.) driven by repeated elements and novel gene families across ecological guilds.</title>
        <authorList>
            <consortium name="Lawrence Berkeley National Laboratory"/>
            <person name="Harder C.B."/>
            <person name="Miyauchi S."/>
            <person name="Viragh M."/>
            <person name="Kuo A."/>
            <person name="Thoen E."/>
            <person name="Andreopoulos B."/>
            <person name="Lu D."/>
            <person name="Skrede I."/>
            <person name="Drula E."/>
            <person name="Henrissat B."/>
            <person name="Morin E."/>
            <person name="Kohler A."/>
            <person name="Barry K."/>
            <person name="LaButti K."/>
            <person name="Morin E."/>
            <person name="Salamov A."/>
            <person name="Lipzen A."/>
            <person name="Mereny Z."/>
            <person name="Hegedus B."/>
            <person name="Baldrian P."/>
            <person name="Stursova M."/>
            <person name="Weitz H."/>
            <person name="Taylor A."/>
            <person name="Grigoriev I.V."/>
            <person name="Nagy L.G."/>
            <person name="Martin F."/>
            <person name="Kauserud H."/>
        </authorList>
    </citation>
    <scope>NUCLEOTIDE SEQUENCE</scope>
    <source>
        <strain evidence="4">CBHHK188m</strain>
    </source>
</reference>
<evidence type="ECO:0000313" key="5">
    <source>
        <dbReference type="Proteomes" id="UP001215280"/>
    </source>
</evidence>
<dbReference type="Proteomes" id="UP001215280">
    <property type="component" value="Unassembled WGS sequence"/>
</dbReference>
<accession>A0AAD7NKP8</accession>
<dbReference type="AlphaFoldDB" id="A0AAD7NKP8"/>
<organism evidence="4 5">
    <name type="scientific">Mycena maculata</name>
    <dbReference type="NCBI Taxonomy" id="230809"/>
    <lineage>
        <taxon>Eukaryota</taxon>
        <taxon>Fungi</taxon>
        <taxon>Dikarya</taxon>
        <taxon>Basidiomycota</taxon>
        <taxon>Agaricomycotina</taxon>
        <taxon>Agaricomycetes</taxon>
        <taxon>Agaricomycetidae</taxon>
        <taxon>Agaricales</taxon>
        <taxon>Marasmiineae</taxon>
        <taxon>Mycenaceae</taxon>
        <taxon>Mycena</taxon>
    </lineage>
</organism>
<keyword evidence="5" id="KW-1185">Reference proteome</keyword>
<comment type="similarity">
    <text evidence="1">Belongs to the peptidase C14B family.</text>
</comment>
<feature type="region of interest" description="Disordered" evidence="2">
    <location>
        <begin position="508"/>
        <end position="530"/>
    </location>
</feature>
<feature type="region of interest" description="Disordered" evidence="2">
    <location>
        <begin position="257"/>
        <end position="288"/>
    </location>
</feature>
<dbReference type="PANTHER" id="PTHR48104">
    <property type="entry name" value="METACASPASE-4"/>
    <property type="match status" value="1"/>
</dbReference>
<dbReference type="GO" id="GO:0005737">
    <property type="term" value="C:cytoplasm"/>
    <property type="evidence" value="ECO:0007669"/>
    <property type="project" value="TreeGrafter"/>
</dbReference>
<evidence type="ECO:0000313" key="4">
    <source>
        <dbReference type="EMBL" id="KAJ7765090.1"/>
    </source>
</evidence>
<dbReference type="Gene3D" id="3.40.50.12660">
    <property type="match status" value="2"/>
</dbReference>
<protein>
    <submittedName>
        <fullName evidence="4">Caspase domain-containing protein</fullName>
    </submittedName>
</protein>
<name>A0AAD7NKP8_9AGAR</name>
<dbReference type="InterPro" id="IPR050452">
    <property type="entry name" value="Metacaspase"/>
</dbReference>
<dbReference type="Pfam" id="PF00656">
    <property type="entry name" value="Peptidase_C14"/>
    <property type="match status" value="1"/>
</dbReference>
<proteinExistence type="inferred from homology"/>
<evidence type="ECO:0000256" key="2">
    <source>
        <dbReference type="SAM" id="MobiDB-lite"/>
    </source>
</evidence>
<gene>
    <name evidence="4" type="ORF">DFH07DRAFT_373178</name>
</gene>
<dbReference type="GO" id="GO:0004197">
    <property type="term" value="F:cysteine-type endopeptidase activity"/>
    <property type="evidence" value="ECO:0007669"/>
    <property type="project" value="InterPro"/>
</dbReference>